<dbReference type="InterPro" id="IPR036291">
    <property type="entry name" value="NAD(P)-bd_dom_sf"/>
</dbReference>
<dbReference type="SMART" id="SM00858">
    <property type="entry name" value="SAF"/>
    <property type="match status" value="1"/>
</dbReference>
<dbReference type="InterPro" id="IPR048423">
    <property type="entry name" value="DRL_cat"/>
</dbReference>
<protein>
    <submittedName>
        <fullName evidence="2">Flagellar biosynthesis protein FlgA</fullName>
    </submittedName>
</protein>
<dbReference type="Pfam" id="PF03447">
    <property type="entry name" value="NAD_binding_3"/>
    <property type="match status" value="1"/>
</dbReference>
<dbReference type="AlphaFoldDB" id="A0A2P7ASU5"/>
<dbReference type="GO" id="GO:0016491">
    <property type="term" value="F:oxidoreductase activity"/>
    <property type="evidence" value="ECO:0007669"/>
    <property type="project" value="InterPro"/>
</dbReference>
<dbReference type="EMBL" id="PGGN01000003">
    <property type="protein sequence ID" value="PSH57260.1"/>
    <property type="molecule type" value="Genomic_DNA"/>
</dbReference>
<dbReference type="SUPFAM" id="SSF51735">
    <property type="entry name" value="NAD(P)-binding Rossmann-fold domains"/>
    <property type="match status" value="1"/>
</dbReference>
<evidence type="ECO:0000259" key="1">
    <source>
        <dbReference type="SMART" id="SM00858"/>
    </source>
</evidence>
<dbReference type="Gene3D" id="3.40.50.720">
    <property type="entry name" value="NAD(P)-binding Rossmann-like Domain"/>
    <property type="match status" value="1"/>
</dbReference>
<proteinExistence type="predicted"/>
<gene>
    <name evidence="2" type="ORF">CU100_16635</name>
</gene>
<name>A0A2P7ASU5_9HYPH</name>
<organism evidence="2 3">
    <name type="scientific">Phyllobacterium endophyticum</name>
    <dbReference type="NCBI Taxonomy" id="1149773"/>
    <lineage>
        <taxon>Bacteria</taxon>
        <taxon>Pseudomonadati</taxon>
        <taxon>Pseudomonadota</taxon>
        <taxon>Alphaproteobacteria</taxon>
        <taxon>Hyphomicrobiales</taxon>
        <taxon>Phyllobacteriaceae</taxon>
        <taxon>Phyllobacterium</taxon>
    </lineage>
</organism>
<dbReference type="PANTHER" id="PTHR37850">
    <property type="entry name" value="STRU PROTEIN"/>
    <property type="match status" value="1"/>
</dbReference>
<sequence>MNYHDHFAGAAKPVEVCIVGTGGFGRSFLAQSLHVPLMETRIAVDIDVDTAAAALRSVGLDDVAECCNRDEASAAWNSGRPIAAGDLQHVVHLPFDVLVEATGHPEAGAGHAQLAIAAGKHVALVSKEVDSVVGPGLAKMAAGNGRVVTPVDGDQPSLLIGLVTWAEILGFEIICAGKSSEYDFVFDPATETLTSNGISVPAPGFAGHFELGGRDVAELVAARSAAASKLPQRAVPDLCELAVVSHSVNVSPDRPELHCPIARISEVPTFFSTRTDGGLLNGERRMDVFHCLRLPGEVSFAGGVFIVVRCEDEVSWELLAGKGHVISRNGTTAMIYLPRHLLGLEAATSVLEAAVNGRSSGAREPQPRFDLIAIADADLDAGTILTAVGHHHAIKDISSALVPARPLESEQPAPFYLVANRRLVRPVKAGSAVRLGDVTAEDSRLLELRRRQDAHFFPSTGQARVSLRAV</sequence>
<dbReference type="Pfam" id="PF21135">
    <property type="entry name" value="DRL_cat"/>
    <property type="match status" value="1"/>
</dbReference>
<dbReference type="RefSeq" id="WP_106718015.1">
    <property type="nucleotide sequence ID" value="NZ_JACHXT010000003.1"/>
</dbReference>
<accession>A0A2P7ASU5</accession>
<keyword evidence="2" id="KW-0282">Flagellum</keyword>
<feature type="domain" description="SAF" evidence="1">
    <location>
        <begin position="370"/>
        <end position="439"/>
    </location>
</feature>
<dbReference type="InterPro" id="IPR005106">
    <property type="entry name" value="Asp/hSer_DH_NAD-bd"/>
</dbReference>
<dbReference type="OrthoDB" id="9777844at2"/>
<evidence type="ECO:0000313" key="2">
    <source>
        <dbReference type="EMBL" id="PSH57260.1"/>
    </source>
</evidence>
<reference evidence="3" key="1">
    <citation type="submission" date="2017-11" db="EMBL/GenBank/DDBJ databases">
        <authorList>
            <person name="Kuznetsova I."/>
            <person name="Sazanova A."/>
            <person name="Chirak E."/>
            <person name="Safronova V."/>
            <person name="Willems A."/>
        </authorList>
    </citation>
    <scope>NUCLEOTIDE SEQUENCE [LARGE SCALE GENOMIC DNA]</scope>
    <source>
        <strain evidence="3">PEPV15</strain>
    </source>
</reference>
<comment type="caution">
    <text evidence="2">The sequence shown here is derived from an EMBL/GenBank/DDBJ whole genome shotgun (WGS) entry which is preliminary data.</text>
</comment>
<dbReference type="GO" id="GO:0050661">
    <property type="term" value="F:NADP binding"/>
    <property type="evidence" value="ECO:0007669"/>
    <property type="project" value="InterPro"/>
</dbReference>
<dbReference type="PANTHER" id="PTHR37850:SF3">
    <property type="entry name" value="BLR7815 PROTEIN"/>
    <property type="match status" value="1"/>
</dbReference>
<evidence type="ECO:0000313" key="3">
    <source>
        <dbReference type="Proteomes" id="UP000241158"/>
    </source>
</evidence>
<keyword evidence="3" id="KW-1185">Reference proteome</keyword>
<dbReference type="Proteomes" id="UP000241158">
    <property type="component" value="Unassembled WGS sequence"/>
</dbReference>
<dbReference type="InterPro" id="IPR013974">
    <property type="entry name" value="SAF"/>
</dbReference>
<keyword evidence="2" id="KW-0966">Cell projection</keyword>
<keyword evidence="2" id="KW-0969">Cilium</keyword>